<dbReference type="Proteomes" id="UP000450012">
    <property type="component" value="Unassembled WGS sequence"/>
</dbReference>
<evidence type="ECO:0000259" key="5">
    <source>
        <dbReference type="PROSITE" id="PS50931"/>
    </source>
</evidence>
<dbReference type="SUPFAM" id="SSF53850">
    <property type="entry name" value="Periplasmic binding protein-like II"/>
    <property type="match status" value="1"/>
</dbReference>
<dbReference type="InterPro" id="IPR036390">
    <property type="entry name" value="WH_DNA-bd_sf"/>
</dbReference>
<keyword evidence="2" id="KW-0805">Transcription regulation</keyword>
<dbReference type="InterPro" id="IPR005119">
    <property type="entry name" value="LysR_subst-bd"/>
</dbReference>
<dbReference type="InterPro" id="IPR036388">
    <property type="entry name" value="WH-like_DNA-bd_sf"/>
</dbReference>
<feature type="domain" description="HTH lysR-type" evidence="5">
    <location>
        <begin position="1"/>
        <end position="60"/>
    </location>
</feature>
<dbReference type="SUPFAM" id="SSF46785">
    <property type="entry name" value="Winged helix' DNA-binding domain"/>
    <property type="match status" value="1"/>
</dbReference>
<name>A0A7X4GU27_9BURK</name>
<dbReference type="FunFam" id="1.10.10.10:FF:000001">
    <property type="entry name" value="LysR family transcriptional regulator"/>
    <property type="match status" value="1"/>
</dbReference>
<keyword evidence="4" id="KW-0804">Transcription</keyword>
<dbReference type="FunFam" id="3.40.190.290:FF:000001">
    <property type="entry name" value="Transcriptional regulator, LysR family"/>
    <property type="match status" value="1"/>
</dbReference>
<evidence type="ECO:0000313" key="7">
    <source>
        <dbReference type="Proteomes" id="UP000450012"/>
    </source>
</evidence>
<protein>
    <submittedName>
        <fullName evidence="6">LysR family transcriptional regulator</fullName>
    </submittedName>
</protein>
<dbReference type="Gene3D" id="3.40.190.290">
    <property type="match status" value="1"/>
</dbReference>
<evidence type="ECO:0000256" key="3">
    <source>
        <dbReference type="ARBA" id="ARBA00023125"/>
    </source>
</evidence>
<gene>
    <name evidence="6" type="ORF">GTP45_17620</name>
</gene>
<dbReference type="GO" id="GO:0006351">
    <property type="term" value="P:DNA-templated transcription"/>
    <property type="evidence" value="ECO:0007669"/>
    <property type="project" value="TreeGrafter"/>
</dbReference>
<comment type="caution">
    <text evidence="6">The sequence shown here is derived from an EMBL/GenBank/DDBJ whole genome shotgun (WGS) entry which is preliminary data.</text>
</comment>
<dbReference type="PROSITE" id="PS50931">
    <property type="entry name" value="HTH_LYSR"/>
    <property type="match status" value="1"/>
</dbReference>
<dbReference type="GO" id="GO:0003700">
    <property type="term" value="F:DNA-binding transcription factor activity"/>
    <property type="evidence" value="ECO:0007669"/>
    <property type="project" value="InterPro"/>
</dbReference>
<reference evidence="6 7" key="1">
    <citation type="submission" date="2019-12" db="EMBL/GenBank/DDBJ databases">
        <title>Novel species isolated from a subtropical stream in China.</title>
        <authorList>
            <person name="Lu H."/>
        </authorList>
    </citation>
    <scope>NUCLEOTIDE SEQUENCE [LARGE SCALE GENOMIC DNA]</scope>
    <source>
        <strain evidence="6 7">FT55W</strain>
    </source>
</reference>
<evidence type="ECO:0000256" key="4">
    <source>
        <dbReference type="ARBA" id="ARBA00023163"/>
    </source>
</evidence>
<dbReference type="InterPro" id="IPR000847">
    <property type="entry name" value="LysR_HTH_N"/>
</dbReference>
<organism evidence="6 7">
    <name type="scientific">Duganella rivi</name>
    <dbReference type="NCBI Taxonomy" id="2666083"/>
    <lineage>
        <taxon>Bacteria</taxon>
        <taxon>Pseudomonadati</taxon>
        <taxon>Pseudomonadota</taxon>
        <taxon>Betaproteobacteria</taxon>
        <taxon>Burkholderiales</taxon>
        <taxon>Oxalobacteraceae</taxon>
        <taxon>Telluria group</taxon>
        <taxon>Duganella</taxon>
    </lineage>
</organism>
<dbReference type="AlphaFoldDB" id="A0A7X4GU27"/>
<dbReference type="RefSeq" id="WP_161015182.1">
    <property type="nucleotide sequence ID" value="NZ_WWCK01000005.1"/>
</dbReference>
<evidence type="ECO:0000256" key="1">
    <source>
        <dbReference type="ARBA" id="ARBA00009437"/>
    </source>
</evidence>
<keyword evidence="7" id="KW-1185">Reference proteome</keyword>
<dbReference type="Pfam" id="PF03466">
    <property type="entry name" value="LysR_substrate"/>
    <property type="match status" value="1"/>
</dbReference>
<accession>A0A7X4GU27</accession>
<dbReference type="GO" id="GO:0043565">
    <property type="term" value="F:sequence-specific DNA binding"/>
    <property type="evidence" value="ECO:0007669"/>
    <property type="project" value="TreeGrafter"/>
</dbReference>
<dbReference type="PANTHER" id="PTHR30537">
    <property type="entry name" value="HTH-TYPE TRANSCRIPTIONAL REGULATOR"/>
    <property type="match status" value="1"/>
</dbReference>
<evidence type="ECO:0000313" key="6">
    <source>
        <dbReference type="EMBL" id="MYM68639.1"/>
    </source>
</evidence>
<evidence type="ECO:0000256" key="2">
    <source>
        <dbReference type="ARBA" id="ARBA00023015"/>
    </source>
</evidence>
<proteinExistence type="inferred from homology"/>
<dbReference type="InterPro" id="IPR058163">
    <property type="entry name" value="LysR-type_TF_proteobact-type"/>
</dbReference>
<dbReference type="Gene3D" id="1.10.10.10">
    <property type="entry name" value="Winged helix-like DNA-binding domain superfamily/Winged helix DNA-binding domain"/>
    <property type="match status" value="1"/>
</dbReference>
<sequence>MDSRSGEMLVFVKVVETGSFSAAAQLLNLSPSAISKVVTRMEERLGVLLFQRSTRQMSLTAEGREFHDSCVRILDDIDEAEQGVSQRSASIRGLLRVNVSLPFGTHYVVPLLPEFAQRYPEIAVDISLSDTRIDLQRESVDVAIRMGPLNDGSFRARSLGRSRRVVVAAPSYLQRHGTPVVPDDLVRHHCLNFNFRRSLDEWPFIINGHTTQLTVSGGIMTNNGETMRQLTLDGLGVSRLGMFHVYEDIKAGRLVELLANYNAGDVEDINIIFSSQRHLPLRVRAFIDFMVEKLRIEFA</sequence>
<dbReference type="PANTHER" id="PTHR30537:SF71">
    <property type="entry name" value="TRANSCRIPTIONAL REGULATORY PROTEIN"/>
    <property type="match status" value="1"/>
</dbReference>
<dbReference type="EMBL" id="WWCK01000005">
    <property type="protein sequence ID" value="MYM68639.1"/>
    <property type="molecule type" value="Genomic_DNA"/>
</dbReference>
<comment type="similarity">
    <text evidence="1">Belongs to the LysR transcriptional regulatory family.</text>
</comment>
<dbReference type="PRINTS" id="PR00039">
    <property type="entry name" value="HTHLYSR"/>
</dbReference>
<dbReference type="Pfam" id="PF00126">
    <property type="entry name" value="HTH_1"/>
    <property type="match status" value="1"/>
</dbReference>
<keyword evidence="3" id="KW-0238">DNA-binding</keyword>